<keyword evidence="3" id="KW-1185">Reference proteome</keyword>
<comment type="caution">
    <text evidence="2">The sequence shown here is derived from an EMBL/GenBank/DDBJ whole genome shotgun (WGS) entry which is preliminary data.</text>
</comment>
<sequence>MQYNRPPVHGDANKYKRAAENTRAKMRYGATPRGAGDPSRRLPTKLSVGKDCANAYIARERFKWTVPHVEFELVRTVLSNLRFTVGQH</sequence>
<evidence type="ECO:0000313" key="3">
    <source>
        <dbReference type="Proteomes" id="UP000299102"/>
    </source>
</evidence>
<gene>
    <name evidence="2" type="ORF">EVAR_23209_1</name>
</gene>
<feature type="region of interest" description="Disordered" evidence="1">
    <location>
        <begin position="1"/>
        <end position="44"/>
    </location>
</feature>
<dbReference type="AlphaFoldDB" id="A0A4C1VF67"/>
<organism evidence="2 3">
    <name type="scientific">Eumeta variegata</name>
    <name type="common">Bagworm moth</name>
    <name type="synonym">Eumeta japonica</name>
    <dbReference type="NCBI Taxonomy" id="151549"/>
    <lineage>
        <taxon>Eukaryota</taxon>
        <taxon>Metazoa</taxon>
        <taxon>Ecdysozoa</taxon>
        <taxon>Arthropoda</taxon>
        <taxon>Hexapoda</taxon>
        <taxon>Insecta</taxon>
        <taxon>Pterygota</taxon>
        <taxon>Neoptera</taxon>
        <taxon>Endopterygota</taxon>
        <taxon>Lepidoptera</taxon>
        <taxon>Glossata</taxon>
        <taxon>Ditrysia</taxon>
        <taxon>Tineoidea</taxon>
        <taxon>Psychidae</taxon>
        <taxon>Oiketicinae</taxon>
        <taxon>Eumeta</taxon>
    </lineage>
</organism>
<evidence type="ECO:0000256" key="1">
    <source>
        <dbReference type="SAM" id="MobiDB-lite"/>
    </source>
</evidence>
<proteinExistence type="predicted"/>
<dbReference type="Proteomes" id="UP000299102">
    <property type="component" value="Unassembled WGS sequence"/>
</dbReference>
<protein>
    <submittedName>
        <fullName evidence="2">Uncharacterized protein</fullName>
    </submittedName>
</protein>
<dbReference type="EMBL" id="BGZK01000325">
    <property type="protein sequence ID" value="GBP36907.1"/>
    <property type="molecule type" value="Genomic_DNA"/>
</dbReference>
<feature type="compositionally biased region" description="Basic and acidic residues" evidence="1">
    <location>
        <begin position="11"/>
        <end position="23"/>
    </location>
</feature>
<accession>A0A4C1VF67</accession>
<evidence type="ECO:0000313" key="2">
    <source>
        <dbReference type="EMBL" id="GBP36907.1"/>
    </source>
</evidence>
<reference evidence="2 3" key="1">
    <citation type="journal article" date="2019" name="Commun. Biol.">
        <title>The bagworm genome reveals a unique fibroin gene that provides high tensile strength.</title>
        <authorList>
            <person name="Kono N."/>
            <person name="Nakamura H."/>
            <person name="Ohtoshi R."/>
            <person name="Tomita M."/>
            <person name="Numata K."/>
            <person name="Arakawa K."/>
        </authorList>
    </citation>
    <scope>NUCLEOTIDE SEQUENCE [LARGE SCALE GENOMIC DNA]</scope>
</reference>
<name>A0A4C1VF67_EUMVA</name>